<dbReference type="OrthoDB" id="5194848at2"/>
<evidence type="ECO:0000313" key="3">
    <source>
        <dbReference type="EMBL" id="PFG43435.1"/>
    </source>
</evidence>
<sequence>MRRRFWRTTATASALGLAALGVGSAASAEDLATTTDETVRTTVVVGAPTLARTGTGSGTATDTAAARWAAALQELVDDGTITAEQRDAAVAGVTGRRTATRTTTVTSPGSRTGTPSGGSSRAVPGAVAGTASVPASGTSTDEDVPVVDHACAAVTLGLTVEELRTALAEHGATLASVADARGVGAGSLVRALTTDAGRRIDAAVAAGSLSVDDAAERTAVLAAVVRDAVQAEYPDPLVARRGLRTV</sequence>
<protein>
    <submittedName>
        <fullName evidence="3">Uncharacterized protein</fullName>
    </submittedName>
</protein>
<proteinExistence type="predicted"/>
<feature type="chain" id="PRO_5012608689" evidence="2">
    <location>
        <begin position="29"/>
        <end position="246"/>
    </location>
</feature>
<evidence type="ECO:0000256" key="1">
    <source>
        <dbReference type="SAM" id="MobiDB-lite"/>
    </source>
</evidence>
<evidence type="ECO:0000256" key="2">
    <source>
        <dbReference type="SAM" id="SignalP"/>
    </source>
</evidence>
<feature type="compositionally biased region" description="Low complexity" evidence="1">
    <location>
        <begin position="88"/>
        <end position="122"/>
    </location>
</feature>
<dbReference type="Proteomes" id="UP000224130">
    <property type="component" value="Unassembled WGS sequence"/>
</dbReference>
<accession>A0A2A9EYY7</accession>
<keyword evidence="4" id="KW-1185">Reference proteome</keyword>
<dbReference type="AlphaFoldDB" id="A0A2A9EYY7"/>
<gene>
    <name evidence="3" type="ORF">ATJ88_2132</name>
</gene>
<feature type="region of interest" description="Disordered" evidence="1">
    <location>
        <begin position="88"/>
        <end position="141"/>
    </location>
</feature>
<evidence type="ECO:0000313" key="4">
    <source>
        <dbReference type="Proteomes" id="UP000224130"/>
    </source>
</evidence>
<reference evidence="3 4" key="1">
    <citation type="submission" date="2017-10" db="EMBL/GenBank/DDBJ databases">
        <title>Sequencing the genomes of 1000 actinobacteria strains.</title>
        <authorList>
            <person name="Klenk H.-P."/>
        </authorList>
    </citation>
    <scope>NUCLEOTIDE SEQUENCE [LARGE SCALE GENOMIC DNA]</scope>
    <source>
        <strain evidence="3 4">DSM 21863</strain>
    </source>
</reference>
<feature type="signal peptide" evidence="2">
    <location>
        <begin position="1"/>
        <end position="28"/>
    </location>
</feature>
<dbReference type="EMBL" id="PDJJ01000001">
    <property type="protein sequence ID" value="PFG43435.1"/>
    <property type="molecule type" value="Genomic_DNA"/>
</dbReference>
<name>A0A2A9EYY7_9MICO</name>
<comment type="caution">
    <text evidence="3">The sequence shown here is derived from an EMBL/GenBank/DDBJ whole genome shotgun (WGS) entry which is preliminary data.</text>
</comment>
<organism evidence="3 4">
    <name type="scientific">Isoptericola jiangsuensis</name>
    <dbReference type="NCBI Taxonomy" id="548579"/>
    <lineage>
        <taxon>Bacteria</taxon>
        <taxon>Bacillati</taxon>
        <taxon>Actinomycetota</taxon>
        <taxon>Actinomycetes</taxon>
        <taxon>Micrococcales</taxon>
        <taxon>Promicromonosporaceae</taxon>
        <taxon>Isoptericola</taxon>
    </lineage>
</organism>
<dbReference type="RefSeq" id="WP_098463794.1">
    <property type="nucleotide sequence ID" value="NZ_PDJJ01000001.1"/>
</dbReference>
<keyword evidence="2" id="KW-0732">Signal</keyword>